<evidence type="ECO:0000256" key="1">
    <source>
        <dbReference type="ARBA" id="ARBA00001941"/>
    </source>
</evidence>
<evidence type="ECO:0000259" key="11">
    <source>
        <dbReference type="PROSITE" id="PS50941"/>
    </source>
</evidence>
<dbReference type="InterPro" id="IPR036861">
    <property type="entry name" value="Endochitinase-like_sf"/>
</dbReference>
<dbReference type="GO" id="GO:0046872">
    <property type="term" value="F:metal ion binding"/>
    <property type="evidence" value="ECO:0007669"/>
    <property type="project" value="UniProtKB-KW"/>
</dbReference>
<name>A0A1L7WUN3_9HELO</name>
<feature type="compositionally biased region" description="Basic and acidic residues" evidence="9">
    <location>
        <begin position="49"/>
        <end position="59"/>
    </location>
</feature>
<keyword evidence="2 8" id="KW-0147">Chitin-binding</keyword>
<feature type="domain" description="Chitin-binding type-1" evidence="11">
    <location>
        <begin position="282"/>
        <end position="327"/>
    </location>
</feature>
<protein>
    <recommendedName>
        <fullName evidence="11">Chitin-binding type-1 domain-containing protein</fullName>
    </recommendedName>
</protein>
<evidence type="ECO:0000256" key="6">
    <source>
        <dbReference type="ARBA" id="ARBA00023277"/>
    </source>
</evidence>
<feature type="disulfide bond" evidence="8">
    <location>
        <begin position="177"/>
        <end position="192"/>
    </location>
</feature>
<evidence type="ECO:0000313" key="13">
    <source>
        <dbReference type="Proteomes" id="UP000184330"/>
    </source>
</evidence>
<evidence type="ECO:0000256" key="10">
    <source>
        <dbReference type="SAM" id="SignalP"/>
    </source>
</evidence>
<keyword evidence="3" id="KW-0479">Metal-binding</keyword>
<feature type="domain" description="Chitin-binding type-1" evidence="11">
    <location>
        <begin position="174"/>
        <end position="218"/>
    </location>
</feature>
<evidence type="ECO:0000256" key="9">
    <source>
        <dbReference type="SAM" id="MobiDB-lite"/>
    </source>
</evidence>
<keyword evidence="7" id="KW-0170">Cobalt</keyword>
<evidence type="ECO:0000256" key="8">
    <source>
        <dbReference type="PROSITE-ProRule" id="PRU00261"/>
    </source>
</evidence>
<feature type="region of interest" description="Disordered" evidence="9">
    <location>
        <begin position="227"/>
        <end position="276"/>
    </location>
</feature>
<keyword evidence="5" id="KW-0378">Hydrolase</keyword>
<dbReference type="SUPFAM" id="SSF57016">
    <property type="entry name" value="Plant lectins/antimicrobial peptides"/>
    <property type="match status" value="3"/>
</dbReference>
<dbReference type="AlphaFoldDB" id="A0A1L7WUN3"/>
<evidence type="ECO:0000256" key="5">
    <source>
        <dbReference type="ARBA" id="ARBA00022801"/>
    </source>
</evidence>
<dbReference type="OrthoDB" id="1193027at2759"/>
<feature type="disulfide bond" evidence="8">
    <location>
        <begin position="66"/>
        <end position="81"/>
    </location>
</feature>
<feature type="chain" id="PRO_5012340584" description="Chitin-binding type-1 domain-containing protein" evidence="10">
    <location>
        <begin position="20"/>
        <end position="327"/>
    </location>
</feature>
<reference evidence="12 13" key="1">
    <citation type="submission" date="2016-03" db="EMBL/GenBank/DDBJ databases">
        <authorList>
            <person name="Ploux O."/>
        </authorList>
    </citation>
    <scope>NUCLEOTIDE SEQUENCE [LARGE SCALE GENOMIC DNA]</scope>
    <source>
        <strain evidence="12 13">UAMH 11012</strain>
    </source>
</reference>
<dbReference type="GO" id="GO:0016787">
    <property type="term" value="F:hydrolase activity"/>
    <property type="evidence" value="ECO:0007669"/>
    <property type="project" value="UniProtKB-KW"/>
</dbReference>
<feature type="disulfide bond" evidence="8">
    <location>
        <begin position="299"/>
        <end position="313"/>
    </location>
</feature>
<feature type="disulfide bond" evidence="8">
    <location>
        <begin position="191"/>
        <end position="205"/>
    </location>
</feature>
<evidence type="ECO:0000256" key="7">
    <source>
        <dbReference type="ARBA" id="ARBA00023285"/>
    </source>
</evidence>
<feature type="region of interest" description="Disordered" evidence="9">
    <location>
        <begin position="115"/>
        <end position="134"/>
    </location>
</feature>
<evidence type="ECO:0000256" key="4">
    <source>
        <dbReference type="ARBA" id="ARBA00022729"/>
    </source>
</evidence>
<dbReference type="InterPro" id="IPR018371">
    <property type="entry name" value="Chitin-binding_1_CS"/>
</dbReference>
<accession>A0A1L7WUN3</accession>
<dbReference type="InterPro" id="IPR001002">
    <property type="entry name" value="Chitin-bd_1"/>
</dbReference>
<feature type="disulfide bond" evidence="8">
    <location>
        <begin position="285"/>
        <end position="300"/>
    </location>
</feature>
<feature type="disulfide bond" evidence="8">
    <location>
        <begin position="80"/>
        <end position="94"/>
    </location>
</feature>
<feature type="compositionally biased region" description="Pro residues" evidence="9">
    <location>
        <begin position="115"/>
        <end position="125"/>
    </location>
</feature>
<dbReference type="EMBL" id="FJOG01000008">
    <property type="protein sequence ID" value="CZR56440.1"/>
    <property type="molecule type" value="Genomic_DNA"/>
</dbReference>
<dbReference type="PROSITE" id="PS00026">
    <property type="entry name" value="CHIT_BIND_I_1"/>
    <property type="match status" value="1"/>
</dbReference>
<dbReference type="CDD" id="cd00035">
    <property type="entry name" value="ChtBD1"/>
    <property type="match status" value="1"/>
</dbReference>
<gene>
    <name evidence="12" type="ORF">PAC_06328</name>
</gene>
<dbReference type="Proteomes" id="UP000184330">
    <property type="component" value="Unassembled WGS sequence"/>
</dbReference>
<feature type="domain" description="Chitin-binding type-1" evidence="11">
    <location>
        <begin position="63"/>
        <end position="109"/>
    </location>
</feature>
<evidence type="ECO:0000256" key="2">
    <source>
        <dbReference type="ARBA" id="ARBA00022669"/>
    </source>
</evidence>
<feature type="signal peptide" evidence="10">
    <location>
        <begin position="1"/>
        <end position="19"/>
    </location>
</feature>
<dbReference type="GO" id="GO:0008061">
    <property type="term" value="F:chitin binding"/>
    <property type="evidence" value="ECO:0007669"/>
    <property type="project" value="UniProtKB-UniRule"/>
</dbReference>
<dbReference type="PROSITE" id="PS50941">
    <property type="entry name" value="CHIT_BIND_I_2"/>
    <property type="match status" value="3"/>
</dbReference>
<sequence>MRWARISLAACLGISGTFCYTNDALEANMIAAGSQVLSEMTSPRQHTNRSNDSHSELGRRQASGTCGPAFNNQKCDSNLCCSQFGYCGIGDYYCGEAYSCQPQYGICGNAPPPASTSTVSPPPPSSSSAAPSSTSITPLLPITTSTSSSVVIAPTSSTVVSSTIPSPTLLVTTNGRCGNSTTCAGSGFGSCCSQYWYCGNSIDYCGIGCNLLFGSCGGPTLPSSSSTIPQSSSSSTPTVSSTSIPPVISTSSTSPVVSTSSSSVPSSTPTSSPGSGLPISTDGSCGNGITCTGSTFGTCCSEYNYCGSSSDYCRTLFGCQPQFGICT</sequence>
<dbReference type="SMART" id="SM00270">
    <property type="entry name" value="ChtBD1"/>
    <property type="match status" value="3"/>
</dbReference>
<evidence type="ECO:0000313" key="12">
    <source>
        <dbReference type="EMBL" id="CZR56440.1"/>
    </source>
</evidence>
<keyword evidence="8" id="KW-1015">Disulfide bond</keyword>
<proteinExistence type="predicted"/>
<dbReference type="STRING" id="576137.A0A1L7WUN3"/>
<feature type="disulfide bond" evidence="8">
    <location>
        <begin position="75"/>
        <end position="87"/>
    </location>
</feature>
<dbReference type="PANTHER" id="PTHR46471">
    <property type="entry name" value="CHITIN DEACETYLASE"/>
    <property type="match status" value="1"/>
</dbReference>
<keyword evidence="4 10" id="KW-0732">Signal</keyword>
<dbReference type="Gene3D" id="3.30.60.10">
    <property type="entry name" value="Endochitinase-like"/>
    <property type="match status" value="3"/>
</dbReference>
<feature type="compositionally biased region" description="Polar residues" evidence="9">
    <location>
        <begin position="38"/>
        <end position="48"/>
    </location>
</feature>
<dbReference type="Pfam" id="PF00187">
    <property type="entry name" value="Chitin_bind_1"/>
    <property type="match status" value="1"/>
</dbReference>
<comment type="cofactor">
    <cofactor evidence="1">
        <name>Co(2+)</name>
        <dbReference type="ChEBI" id="CHEBI:48828"/>
    </cofactor>
</comment>
<evidence type="ECO:0000256" key="3">
    <source>
        <dbReference type="ARBA" id="ARBA00022723"/>
    </source>
</evidence>
<organism evidence="12 13">
    <name type="scientific">Phialocephala subalpina</name>
    <dbReference type="NCBI Taxonomy" id="576137"/>
    <lineage>
        <taxon>Eukaryota</taxon>
        <taxon>Fungi</taxon>
        <taxon>Dikarya</taxon>
        <taxon>Ascomycota</taxon>
        <taxon>Pezizomycotina</taxon>
        <taxon>Leotiomycetes</taxon>
        <taxon>Helotiales</taxon>
        <taxon>Mollisiaceae</taxon>
        <taxon>Phialocephala</taxon>
        <taxon>Phialocephala fortinii species complex</taxon>
    </lineage>
</organism>
<keyword evidence="6" id="KW-0119">Carbohydrate metabolism</keyword>
<dbReference type="PANTHER" id="PTHR46471:SF2">
    <property type="entry name" value="CHITIN DEACETYLASE-RELATED"/>
    <property type="match status" value="1"/>
</dbReference>
<comment type="caution">
    <text evidence="8">Lacks conserved residue(s) required for the propagation of feature annotation.</text>
</comment>
<keyword evidence="13" id="KW-1185">Reference proteome</keyword>
<feature type="region of interest" description="Disordered" evidence="9">
    <location>
        <begin position="38"/>
        <end position="62"/>
    </location>
</feature>